<feature type="region of interest" description="Disordered" evidence="2">
    <location>
        <begin position="861"/>
        <end position="933"/>
    </location>
</feature>
<feature type="compositionally biased region" description="Low complexity" evidence="2">
    <location>
        <begin position="1428"/>
        <end position="1446"/>
    </location>
</feature>
<feature type="region of interest" description="Disordered" evidence="2">
    <location>
        <begin position="1383"/>
        <end position="1455"/>
    </location>
</feature>
<evidence type="ECO:0000313" key="5">
    <source>
        <dbReference type="Proteomes" id="UP000594262"/>
    </source>
</evidence>
<evidence type="ECO:0000256" key="2">
    <source>
        <dbReference type="SAM" id="MobiDB-lite"/>
    </source>
</evidence>
<feature type="compositionally biased region" description="Low complexity" evidence="2">
    <location>
        <begin position="79"/>
        <end position="89"/>
    </location>
</feature>
<feature type="compositionally biased region" description="Polar residues" evidence="2">
    <location>
        <begin position="734"/>
        <end position="751"/>
    </location>
</feature>
<feature type="region of interest" description="Disordered" evidence="2">
    <location>
        <begin position="790"/>
        <end position="845"/>
    </location>
</feature>
<dbReference type="InterPro" id="IPR031446">
    <property type="entry name" value="PCM1_C"/>
</dbReference>
<feature type="compositionally biased region" description="Acidic residues" evidence="2">
    <location>
        <begin position="692"/>
        <end position="732"/>
    </location>
</feature>
<protein>
    <recommendedName>
        <fullName evidence="3">Pericentriolar material 1 protein C-terminal domain-containing protein</fullName>
    </recommendedName>
</protein>
<dbReference type="GO" id="GO:0036064">
    <property type="term" value="C:ciliary basal body"/>
    <property type="evidence" value="ECO:0007669"/>
    <property type="project" value="TreeGrafter"/>
</dbReference>
<feature type="compositionally biased region" description="Polar residues" evidence="2">
    <location>
        <begin position="1880"/>
        <end position="1889"/>
    </location>
</feature>
<keyword evidence="5" id="KW-1185">Reference proteome</keyword>
<organism evidence="4 5">
    <name type="scientific">Clytia hemisphaerica</name>
    <dbReference type="NCBI Taxonomy" id="252671"/>
    <lineage>
        <taxon>Eukaryota</taxon>
        <taxon>Metazoa</taxon>
        <taxon>Cnidaria</taxon>
        <taxon>Hydrozoa</taxon>
        <taxon>Hydroidolina</taxon>
        <taxon>Leptothecata</taxon>
        <taxon>Obeliida</taxon>
        <taxon>Clytiidae</taxon>
        <taxon>Clytia</taxon>
    </lineage>
</organism>
<dbReference type="GO" id="GO:0034451">
    <property type="term" value="C:centriolar satellite"/>
    <property type="evidence" value="ECO:0007669"/>
    <property type="project" value="TreeGrafter"/>
</dbReference>
<dbReference type="GO" id="GO:0071539">
    <property type="term" value="P:protein localization to centrosome"/>
    <property type="evidence" value="ECO:0007669"/>
    <property type="project" value="InterPro"/>
</dbReference>
<dbReference type="GO" id="GO:1905515">
    <property type="term" value="P:non-motile cilium assembly"/>
    <property type="evidence" value="ECO:0007669"/>
    <property type="project" value="TreeGrafter"/>
</dbReference>
<dbReference type="PANTHER" id="PTHR14164">
    <property type="entry name" value="PERICENTRIOLAR MATERIAL 1-RELATED"/>
    <property type="match status" value="1"/>
</dbReference>
<feature type="compositionally biased region" description="Polar residues" evidence="2">
    <location>
        <begin position="1098"/>
        <end position="1124"/>
    </location>
</feature>
<dbReference type="EnsemblMetazoa" id="CLYHEMT008682.1">
    <property type="protein sequence ID" value="CLYHEMP008682.1"/>
    <property type="gene ID" value="CLYHEMG008682"/>
</dbReference>
<feature type="compositionally biased region" description="Basic and acidic residues" evidence="2">
    <location>
        <begin position="888"/>
        <end position="907"/>
    </location>
</feature>
<feature type="region of interest" description="Disordered" evidence="2">
    <location>
        <begin position="315"/>
        <end position="375"/>
    </location>
</feature>
<evidence type="ECO:0000259" key="3">
    <source>
        <dbReference type="Pfam" id="PF15717"/>
    </source>
</evidence>
<feature type="compositionally biased region" description="Acidic residues" evidence="2">
    <location>
        <begin position="1932"/>
        <end position="1941"/>
    </location>
</feature>
<dbReference type="OrthoDB" id="2125770at2759"/>
<feature type="region of interest" description="Disordered" evidence="2">
    <location>
        <begin position="1"/>
        <end position="111"/>
    </location>
</feature>
<feature type="coiled-coil region" evidence="1">
    <location>
        <begin position="1194"/>
        <end position="1231"/>
    </location>
</feature>
<accession>A0A7M5WL47</accession>
<feature type="region of interest" description="Disordered" evidence="2">
    <location>
        <begin position="692"/>
        <end position="751"/>
    </location>
</feature>
<feature type="region of interest" description="Disordered" evidence="2">
    <location>
        <begin position="1922"/>
        <end position="2092"/>
    </location>
</feature>
<dbReference type="RefSeq" id="XP_066910358.1">
    <property type="nucleotide sequence ID" value="XM_067054257.1"/>
</dbReference>
<dbReference type="Proteomes" id="UP000594262">
    <property type="component" value="Unplaced"/>
</dbReference>
<feature type="compositionally biased region" description="Acidic residues" evidence="2">
    <location>
        <begin position="353"/>
        <end position="366"/>
    </location>
</feature>
<feature type="region of interest" description="Disordered" evidence="2">
    <location>
        <begin position="1680"/>
        <end position="1705"/>
    </location>
</feature>
<feature type="compositionally biased region" description="Acidic residues" evidence="2">
    <location>
        <begin position="2065"/>
        <end position="2082"/>
    </location>
</feature>
<feature type="compositionally biased region" description="Low complexity" evidence="2">
    <location>
        <begin position="1844"/>
        <end position="1855"/>
    </location>
</feature>
<dbReference type="GO" id="GO:0034454">
    <property type="term" value="P:microtubule anchoring at centrosome"/>
    <property type="evidence" value="ECO:0007669"/>
    <property type="project" value="InterPro"/>
</dbReference>
<evidence type="ECO:0000313" key="4">
    <source>
        <dbReference type="EnsemblMetazoa" id="CLYHEMP008682.1"/>
    </source>
</evidence>
<feature type="region of interest" description="Disordered" evidence="2">
    <location>
        <begin position="609"/>
        <end position="636"/>
    </location>
</feature>
<dbReference type="PANTHER" id="PTHR14164:SF12">
    <property type="entry name" value="PERICENTRIOLAR MATERIAL 1 PROTEIN"/>
    <property type="match status" value="1"/>
</dbReference>
<feature type="compositionally biased region" description="Low complexity" evidence="2">
    <location>
        <begin position="46"/>
        <end position="61"/>
    </location>
</feature>
<keyword evidence="1" id="KW-0175">Coiled coil</keyword>
<feature type="compositionally biased region" description="Basic and acidic residues" evidence="2">
    <location>
        <begin position="2016"/>
        <end position="2027"/>
    </location>
</feature>
<feature type="compositionally biased region" description="Low complexity" evidence="2">
    <location>
        <begin position="333"/>
        <end position="352"/>
    </location>
</feature>
<feature type="compositionally biased region" description="Polar residues" evidence="2">
    <location>
        <begin position="613"/>
        <end position="622"/>
    </location>
</feature>
<reference evidence="4" key="1">
    <citation type="submission" date="2021-01" db="UniProtKB">
        <authorList>
            <consortium name="EnsemblMetazoa"/>
        </authorList>
    </citation>
    <scope>IDENTIFICATION</scope>
</reference>
<proteinExistence type="predicted"/>
<feature type="compositionally biased region" description="Acidic residues" evidence="2">
    <location>
        <begin position="1976"/>
        <end position="1989"/>
    </location>
</feature>
<name>A0A7M5WL47_9CNID</name>
<dbReference type="Pfam" id="PF15717">
    <property type="entry name" value="PCM1_C"/>
    <property type="match status" value="1"/>
</dbReference>
<sequence>MAAKDISQLDFESILKRGSATEPRNFRPVPRISKEEDLSLNSAVRNNQKNINNAIPNGAAATEPQNKKKNRKKMHGDESGFSSDGSQSLSRKRTPMTLPRTKVTSATPLEQKIALKRLKQKLNFGEQNEAKPSSMHMNGDMSDHLESVASSVITTENEESEVSEIDTKKLDERLDQVRDYIKQATGMYLSLSMSMQNEDPKKPEQLGKLSKLIQQLRIQEKGYVDLLDKTQESEIALKASQNNDSQTGPTENIELVAKQHELEHLREQQALLKKIVEQQNTLKALKDRQSTLLAMQENHEDLIREHRKLESLKNEMGEVQGDATESQEDETQSEVSSNVSSSNLSTSNNTTDTEGDDNDDDDDEANETNQKRLQLEEKLKSLNEKKRQMDQLMSTLQKLKQSHTAESNMTPVLNDDDLSEVASEFFAVATDEDADERESNSSKTKGFEQKINKLNDVRERLQELRGIVSNYETGAQQSVQETINSSKDNRLQAQSMREQQKQANTLTGVGGARLRVQPNANNQDVILNDLMTLQASIEELMDNRNRPMPQGIQRNKIDVTRNAPLKNKNTNQEQKQSNQAVDYAEQLRVLNNARKQFSNLERAAANLKKKNNQRAMENSEVVSEQETDAESTLSALQWQDDPEFQTKVKKLKMAREKLHHLQELVKVVQQGGGPHLPIDDLEDLTLELSEDIEESEYGESEEEGEDTEGDDENEEEELETEEQGSGEDDDQSDISKSTNDINCNFASENGLSDNERRYQGLLRKQRLELNYLLKERERLLQAQRQLSDLAANESEEDEPVQPKKKNSAKKKQKIDYPKLTKAQLRKQQGKSSSKENTMRRLFPKLSSTDAAQGFYAGSEHEIYPAEQAPSDSKAPMLASTTNPMAVSEIRRQRDLFEERKRQKFVEKQRRKKQNRQVQNDENQSEDRATYVINSDIDEGVGVSMYSADVTTAATWGGSTEQSSDEEDSAVGDEEAGVDDDFDQYDQAEEEEEEADSRHPPRGGAAVGNIVQSVLFKDVGDEDEEEPRQKKKNRGIGSVSWSMDVSPPRSRKRPRQGNLTPAHKLIQDNNTKRKQFLKQQQQQQEQQQRKTLPKASPLRPQSTQSNTSAIRQQYRSLSQSSAQPSEDVQSQLATICSSLLRNEQTLLQMLQNQMGQQTVSAEAPCLSSVNARANAGMNQNVLSEIQDFFTSSNYNQSYQETLDALRSTYERIEQHQLDMEFLRQQFEKLNQAPAPSSAAANARAFRSPWPNPPSLHFSAFGGDRTSSAADKPLFQKETQTETSLFGEPFKPSAQQYSLFGESGAEGASAADNQPQDDFPFNPVIVDPTSPGVVGDRAQQKERADDETLTMFPYRLRVSEYNPLSYQGNFANTRTGNTMTISKMSMTKKNEDDSTQNKADEKDGKNIWPSFFKMTDDETGTQASKDATPSKKNGAAAKTASASSSPNKSGKEADESKENATLFEALRDTIYSEVATLIAMNESRPHYLIELFRELQLLNSDYLRQRALYSLQELVTRYLTEENIPPQSSSNVSPSKGTAFTKETLAGQDWIASASEQTPSDLASVVTTTDDEGESQALRTLAQQIQNNEMYDYAELADSQSEANLSTPGSHHDIPFAAEDLGNTVINLEDALQKMRTYEQNMAEAKRAFQEISSNVRESTPSSAANQKEAYETIKRRLNAMETASTSSAGDVASETSSDAPQPSVDTHKLDQQIKAVMVDLIPFLNENIDKTCNEDFLDLIRRLIVEFAKEKEPGSENEQFGRFFHSQLDSILRDSLMKFNGRKLKECGEDILIDVSEILFNELAFFKLMQDLDRPLFGAISAEYTSQNQNEHSKMPFAGPTTMYDDSSAAESTDAAGVEQTETDCDDPIESDQGSPVVPKPSNSSATSGGSFVMIDQITDEDEEIEGVESGRHFVKVELSVSETRPFRSSGSGEEDGNEEEPVTFSTAAAPESSINTYSQALQNNIVTAEPVRGEDLDAMVEDDRDEGDQQENARRDVQEEVEGSASGQDDVDADPENERAEDQRDLESSDLAEPESNMALSSGQNESRQEADRHEQTESNRQQQELEEASAEDDLPEADMVSDDNNMNAAEAAHVVLAHMQDQPELAGDGNTLPVPSGQ</sequence>
<dbReference type="GeneID" id="136797670"/>
<feature type="region of interest" description="Disordered" evidence="2">
    <location>
        <begin position="953"/>
        <end position="1124"/>
    </location>
</feature>
<dbReference type="InterPro" id="IPR024138">
    <property type="entry name" value="Pericentriolar_Pcm1"/>
</dbReference>
<feature type="compositionally biased region" description="Polar residues" evidence="2">
    <location>
        <begin position="1680"/>
        <end position="1703"/>
    </location>
</feature>
<feature type="compositionally biased region" description="Acidic residues" evidence="2">
    <location>
        <begin position="962"/>
        <end position="994"/>
    </location>
</feature>
<feature type="compositionally biased region" description="Basic and acidic residues" evidence="2">
    <location>
        <begin position="2047"/>
        <end position="2058"/>
    </location>
</feature>
<feature type="compositionally biased region" description="Polar residues" evidence="2">
    <location>
        <begin position="1952"/>
        <end position="1966"/>
    </location>
</feature>
<feature type="domain" description="Pericentriolar material 1 protein C-terminal" evidence="3">
    <location>
        <begin position="1459"/>
        <end position="2071"/>
    </location>
</feature>
<feature type="region of interest" description="Disordered" evidence="2">
    <location>
        <begin position="1827"/>
        <end position="1891"/>
    </location>
</feature>
<feature type="compositionally biased region" description="Acidic residues" evidence="2">
    <location>
        <begin position="1860"/>
        <end position="1869"/>
    </location>
</feature>
<evidence type="ECO:0000256" key="1">
    <source>
        <dbReference type="SAM" id="Coils"/>
    </source>
</evidence>
<feature type="compositionally biased region" description="Basic residues" evidence="2">
    <location>
        <begin position="802"/>
        <end position="812"/>
    </location>
</feature>